<evidence type="ECO:0000256" key="2">
    <source>
        <dbReference type="SAM" id="Phobius"/>
    </source>
</evidence>
<dbReference type="SMART" id="SM00052">
    <property type="entry name" value="EAL"/>
    <property type="match status" value="1"/>
</dbReference>
<dbReference type="Pfam" id="PF13426">
    <property type="entry name" value="PAS_9"/>
    <property type="match status" value="1"/>
</dbReference>
<feature type="domain" description="PAC" evidence="5">
    <location>
        <begin position="474"/>
        <end position="524"/>
    </location>
</feature>
<dbReference type="GO" id="GO:0003824">
    <property type="term" value="F:catalytic activity"/>
    <property type="evidence" value="ECO:0007669"/>
    <property type="project" value="UniProtKB-ARBA"/>
</dbReference>
<feature type="domain" description="GGDEF" evidence="7">
    <location>
        <begin position="556"/>
        <end position="689"/>
    </location>
</feature>
<feature type="transmembrane region" description="Helical" evidence="2">
    <location>
        <begin position="331"/>
        <end position="353"/>
    </location>
</feature>
<dbReference type="Proteomes" id="UP000070299">
    <property type="component" value="Unassembled WGS sequence"/>
</dbReference>
<dbReference type="InterPro" id="IPR043128">
    <property type="entry name" value="Rev_trsase/Diguanyl_cyclase"/>
</dbReference>
<dbReference type="STRING" id="1799789.AX660_14170"/>
<organism evidence="8 9">
    <name type="scientific">Paraglaciecola hydrolytica</name>
    <dbReference type="NCBI Taxonomy" id="1799789"/>
    <lineage>
        <taxon>Bacteria</taxon>
        <taxon>Pseudomonadati</taxon>
        <taxon>Pseudomonadota</taxon>
        <taxon>Gammaproteobacteria</taxon>
        <taxon>Alteromonadales</taxon>
        <taxon>Alteromonadaceae</taxon>
        <taxon>Paraglaciecola</taxon>
    </lineage>
</organism>
<feature type="chain" id="PRO_5007469310" evidence="3">
    <location>
        <begin position="24"/>
        <end position="951"/>
    </location>
</feature>
<dbReference type="InterPro" id="IPR052155">
    <property type="entry name" value="Biofilm_reg_signaling"/>
</dbReference>
<feature type="domain" description="EAL" evidence="6">
    <location>
        <begin position="700"/>
        <end position="951"/>
    </location>
</feature>
<dbReference type="Pfam" id="PF07696">
    <property type="entry name" value="7TMR-DISMED2"/>
    <property type="match status" value="1"/>
</dbReference>
<evidence type="ECO:0000313" key="9">
    <source>
        <dbReference type="Proteomes" id="UP000070299"/>
    </source>
</evidence>
<evidence type="ECO:0000259" key="7">
    <source>
        <dbReference type="PROSITE" id="PS50887"/>
    </source>
</evidence>
<dbReference type="InterPro" id="IPR035965">
    <property type="entry name" value="PAS-like_dom_sf"/>
</dbReference>
<dbReference type="InterPro" id="IPR000014">
    <property type="entry name" value="PAS"/>
</dbReference>
<keyword evidence="2" id="KW-0472">Membrane</keyword>
<protein>
    <submittedName>
        <fullName evidence="8">Diguanylate phosphodiesterase</fullName>
    </submittedName>
</protein>
<proteinExistence type="predicted"/>
<dbReference type="CDD" id="cd01948">
    <property type="entry name" value="EAL"/>
    <property type="match status" value="1"/>
</dbReference>
<dbReference type="Gene3D" id="2.60.40.2380">
    <property type="match status" value="1"/>
</dbReference>
<feature type="transmembrane region" description="Helical" evidence="2">
    <location>
        <begin position="299"/>
        <end position="319"/>
    </location>
</feature>
<feature type="transmembrane region" description="Helical" evidence="2">
    <location>
        <begin position="221"/>
        <end position="245"/>
    </location>
</feature>
<sequence>MSTMLKPFLVFLLLLAWPRIADAQEPSTVLQIADGERSIDVTSHTTWRVAQSNSQLSDIQSLDSWQDTYDAKPLSANKSLWGKLQLAFNTNSNQHYFLSIGNPQLNYVDVYILDDKNRILSSYLMGANRDINKRPINHRFFVVPLSPAPRSHINVYFKIADDGPLVFPIELATQSTLLADEQFNLVLIGYLCGGLSLLASYFLITYVFLRSPVRFWFSVSCGLYLLLFLNVIGVISQLSGISAYIANVNNLLFGMLLISTAKVAFAILERVPTLWRYCAYLLGFFTIASGLMQNSFKQLSVAIVLAMLAALLLACLAVFYHKKDKVMPNWLGTFALFSATFINFIQVSFYVSGTLINASLSWFFSLASIGSILLIALAIEAHERVLTQRQQLKQQSTISDLQHFYELFRNSAEGLYTSTLEGKLITVNPAMCSLFGYENEIQMLQQVSNASEFYADPLDRELLLGEIHQNGKVIGKELRGVRNDGSEFWFSISGQIKQENNQKYLFGSIFDVTERKQSDISLEFLATHDSLTGVFNRREFERRLKNGLKQAQANNSEITLLYMDLDQFKVVNDTCGHKAGDLLIKQLAQKLNDVVHDKGILARLGGDEFGVLLEDDNAQMAYLVANKLLNAVKEFRFIWDNRIFTLGVSIGQVPWHQDIKSPEQLLSMADSACYIAKERGRNQIHTYSFNDEHMQRYESEISWVTNINHALQNNSFELYYQHYQSLKKNTSGHHYEILLRMRDKDGQIITPNTFLPAAERYNLTSQIDRWVIQHYFQWLAANPSHKEQLTRCNINLSGHSLADKDLKLFILNAFEKYSIPYQKICFEITESMAIIKMDETLEFINTFHRLGCFFALDDFGSGFSSYAYLKTLPVDQLKIDGSFVKDILLDPIDMAMVNSINDVAKAMGMETVAEFVESPEILVELGKMGIDYAQGYGISKPSALTEFQSLG</sequence>
<dbReference type="InterPro" id="IPR000160">
    <property type="entry name" value="GGDEF_dom"/>
</dbReference>
<feature type="transmembrane region" description="Helical" evidence="2">
    <location>
        <begin position="251"/>
        <end position="268"/>
    </location>
</feature>
<gene>
    <name evidence="8" type="ORF">AX660_14170</name>
</gene>
<feature type="transmembrane region" description="Helical" evidence="2">
    <location>
        <begin position="185"/>
        <end position="209"/>
    </location>
</feature>
<feature type="transmembrane region" description="Helical" evidence="2">
    <location>
        <begin position="359"/>
        <end position="379"/>
    </location>
</feature>
<keyword evidence="2" id="KW-0812">Transmembrane</keyword>
<dbReference type="InterPro" id="IPR001633">
    <property type="entry name" value="EAL_dom"/>
</dbReference>
<dbReference type="CDD" id="cd01949">
    <property type="entry name" value="GGDEF"/>
    <property type="match status" value="1"/>
</dbReference>
<dbReference type="PROSITE" id="PS50887">
    <property type="entry name" value="GGDEF"/>
    <property type="match status" value="1"/>
</dbReference>
<evidence type="ECO:0000256" key="1">
    <source>
        <dbReference type="ARBA" id="ARBA00001946"/>
    </source>
</evidence>
<dbReference type="PROSITE" id="PS50113">
    <property type="entry name" value="PAC"/>
    <property type="match status" value="1"/>
</dbReference>
<name>A0A136A2L6_9ALTE</name>
<dbReference type="NCBIfam" id="TIGR00229">
    <property type="entry name" value="sensory_box"/>
    <property type="match status" value="1"/>
</dbReference>
<dbReference type="InterPro" id="IPR035919">
    <property type="entry name" value="EAL_sf"/>
</dbReference>
<dbReference type="InterPro" id="IPR011622">
    <property type="entry name" value="7TMR_DISM_rcpt_extracell_dom2"/>
</dbReference>
<evidence type="ECO:0000259" key="4">
    <source>
        <dbReference type="PROSITE" id="PS50112"/>
    </source>
</evidence>
<dbReference type="PANTHER" id="PTHR44757">
    <property type="entry name" value="DIGUANYLATE CYCLASE DGCP"/>
    <property type="match status" value="1"/>
</dbReference>
<dbReference type="InterPro" id="IPR000700">
    <property type="entry name" value="PAS-assoc_C"/>
</dbReference>
<comment type="cofactor">
    <cofactor evidence="1">
        <name>Mg(2+)</name>
        <dbReference type="ChEBI" id="CHEBI:18420"/>
    </cofactor>
</comment>
<feature type="transmembrane region" description="Helical" evidence="2">
    <location>
        <begin position="275"/>
        <end position="293"/>
    </location>
</feature>
<dbReference type="SUPFAM" id="SSF141868">
    <property type="entry name" value="EAL domain-like"/>
    <property type="match status" value="1"/>
</dbReference>
<dbReference type="AlphaFoldDB" id="A0A136A2L6"/>
<dbReference type="CDD" id="cd00130">
    <property type="entry name" value="PAS"/>
    <property type="match status" value="1"/>
</dbReference>
<dbReference type="PANTHER" id="PTHR44757:SF4">
    <property type="entry name" value="DIGUANYLATE CYCLASE DGCE-RELATED"/>
    <property type="match status" value="1"/>
</dbReference>
<keyword evidence="9" id="KW-1185">Reference proteome</keyword>
<accession>A0A136A2L6</accession>
<evidence type="ECO:0000259" key="6">
    <source>
        <dbReference type="PROSITE" id="PS50883"/>
    </source>
</evidence>
<evidence type="ECO:0000259" key="5">
    <source>
        <dbReference type="PROSITE" id="PS50113"/>
    </source>
</evidence>
<keyword evidence="2" id="KW-1133">Transmembrane helix</keyword>
<comment type="caution">
    <text evidence="8">The sequence shown here is derived from an EMBL/GenBank/DDBJ whole genome shotgun (WGS) entry which is preliminary data.</text>
</comment>
<dbReference type="SMART" id="SM00267">
    <property type="entry name" value="GGDEF"/>
    <property type="match status" value="1"/>
</dbReference>
<reference evidence="9" key="1">
    <citation type="submission" date="2016-02" db="EMBL/GenBank/DDBJ databases">
        <authorList>
            <person name="Schultz-Johansen M."/>
            <person name="Glaring M.A."/>
            <person name="Bech P.K."/>
            <person name="Stougaard P."/>
        </authorList>
    </citation>
    <scope>NUCLEOTIDE SEQUENCE [LARGE SCALE GENOMIC DNA]</scope>
    <source>
        <strain evidence="9">S66</strain>
    </source>
</reference>
<evidence type="ECO:0000313" key="8">
    <source>
        <dbReference type="EMBL" id="KXI29499.1"/>
    </source>
</evidence>
<dbReference type="PROSITE" id="PS50883">
    <property type="entry name" value="EAL"/>
    <property type="match status" value="1"/>
</dbReference>
<dbReference type="NCBIfam" id="TIGR00254">
    <property type="entry name" value="GGDEF"/>
    <property type="match status" value="1"/>
</dbReference>
<evidence type="ECO:0000256" key="3">
    <source>
        <dbReference type="SAM" id="SignalP"/>
    </source>
</evidence>
<dbReference type="Pfam" id="PF00563">
    <property type="entry name" value="EAL"/>
    <property type="match status" value="1"/>
</dbReference>
<feature type="signal peptide" evidence="3">
    <location>
        <begin position="1"/>
        <end position="23"/>
    </location>
</feature>
<dbReference type="Gene3D" id="3.30.70.270">
    <property type="match status" value="1"/>
</dbReference>
<dbReference type="SUPFAM" id="SSF55785">
    <property type="entry name" value="PYP-like sensor domain (PAS domain)"/>
    <property type="match status" value="1"/>
</dbReference>
<dbReference type="Gene3D" id="3.30.450.20">
    <property type="entry name" value="PAS domain"/>
    <property type="match status" value="1"/>
</dbReference>
<dbReference type="InterPro" id="IPR029787">
    <property type="entry name" value="Nucleotide_cyclase"/>
</dbReference>
<dbReference type="SUPFAM" id="SSF55073">
    <property type="entry name" value="Nucleotide cyclase"/>
    <property type="match status" value="1"/>
</dbReference>
<dbReference type="EMBL" id="LSNE01000005">
    <property type="protein sequence ID" value="KXI29499.1"/>
    <property type="molecule type" value="Genomic_DNA"/>
</dbReference>
<dbReference type="Gene3D" id="3.20.20.450">
    <property type="entry name" value="EAL domain"/>
    <property type="match status" value="1"/>
</dbReference>
<dbReference type="FunFam" id="3.30.70.270:FF:000001">
    <property type="entry name" value="Diguanylate cyclase domain protein"/>
    <property type="match status" value="1"/>
</dbReference>
<dbReference type="Pfam" id="PF00990">
    <property type="entry name" value="GGDEF"/>
    <property type="match status" value="1"/>
</dbReference>
<dbReference type="PROSITE" id="PS50112">
    <property type="entry name" value="PAS"/>
    <property type="match status" value="1"/>
</dbReference>
<feature type="domain" description="PAS" evidence="4">
    <location>
        <begin position="400"/>
        <end position="440"/>
    </location>
</feature>
<keyword evidence="3" id="KW-0732">Signal</keyword>